<feature type="region of interest" description="Disordered" evidence="1">
    <location>
        <begin position="89"/>
        <end position="117"/>
    </location>
</feature>
<organism evidence="2 3">
    <name type="scientific">Embleya scabrispora</name>
    <dbReference type="NCBI Taxonomy" id="159449"/>
    <lineage>
        <taxon>Bacteria</taxon>
        <taxon>Bacillati</taxon>
        <taxon>Actinomycetota</taxon>
        <taxon>Actinomycetes</taxon>
        <taxon>Kitasatosporales</taxon>
        <taxon>Streptomycetaceae</taxon>
        <taxon>Embleya</taxon>
    </lineage>
</organism>
<feature type="compositionally biased region" description="Basic and acidic residues" evidence="1">
    <location>
        <begin position="108"/>
        <end position="117"/>
    </location>
</feature>
<gene>
    <name evidence="2" type="ORF">B4N89_45725</name>
</gene>
<comment type="caution">
    <text evidence="2">The sequence shown here is derived from an EMBL/GenBank/DDBJ whole genome shotgun (WGS) entry which is preliminary data.</text>
</comment>
<protein>
    <submittedName>
        <fullName evidence="2">Uncharacterized protein</fullName>
    </submittedName>
</protein>
<dbReference type="Proteomes" id="UP000190037">
    <property type="component" value="Unassembled WGS sequence"/>
</dbReference>
<evidence type="ECO:0000256" key="1">
    <source>
        <dbReference type="SAM" id="MobiDB-lite"/>
    </source>
</evidence>
<keyword evidence="3" id="KW-1185">Reference proteome</keyword>
<name>A0A1T3NIW5_9ACTN</name>
<evidence type="ECO:0000313" key="2">
    <source>
        <dbReference type="EMBL" id="OPC76779.1"/>
    </source>
</evidence>
<proteinExistence type="predicted"/>
<evidence type="ECO:0000313" key="3">
    <source>
        <dbReference type="Proteomes" id="UP000190037"/>
    </source>
</evidence>
<dbReference type="EMBL" id="MWQN01000005">
    <property type="protein sequence ID" value="OPC76779.1"/>
    <property type="molecule type" value="Genomic_DNA"/>
</dbReference>
<reference evidence="2 3" key="1">
    <citation type="submission" date="2017-03" db="EMBL/GenBank/DDBJ databases">
        <title>Draft genome sequence of Streptomyces scabrisporus NF3, endophyte isolated from Amphipterygium adstringens.</title>
        <authorList>
            <person name="Vazquez M."/>
            <person name="Ceapa C.D."/>
            <person name="Rodriguez Luna D."/>
            <person name="Sanchez Esquivel S."/>
        </authorList>
    </citation>
    <scope>NUCLEOTIDE SEQUENCE [LARGE SCALE GENOMIC DNA]</scope>
    <source>
        <strain evidence="2 3">NF3</strain>
    </source>
</reference>
<feature type="compositionally biased region" description="Basic residues" evidence="1">
    <location>
        <begin position="96"/>
        <end position="107"/>
    </location>
</feature>
<sequence length="117" mass="13589">MVGLLVPPGPDVNPALGVRVAGPRRPEWRSCTPRLRWPGLEVDAELVARRNGRSHHRFEDDPDNVTRELDLYEEAITILRTMAVPVLRRDTDRHPREYRHHDRAHRRDRLDRPAAVA</sequence>
<dbReference type="AlphaFoldDB" id="A0A1T3NIW5"/>
<accession>A0A1T3NIW5</accession>